<feature type="compositionally biased region" description="Basic and acidic residues" evidence="1">
    <location>
        <begin position="53"/>
        <end position="62"/>
    </location>
</feature>
<feature type="chain" id="PRO_5023099274" evidence="2">
    <location>
        <begin position="25"/>
        <end position="469"/>
    </location>
</feature>
<keyword evidence="2" id="KW-0732">Signal</keyword>
<keyword evidence="4" id="KW-1185">Reference proteome</keyword>
<evidence type="ECO:0000256" key="1">
    <source>
        <dbReference type="SAM" id="MobiDB-lite"/>
    </source>
</evidence>
<dbReference type="AlphaFoldDB" id="A0A5C5VIQ4"/>
<proteinExistence type="predicted"/>
<feature type="signal peptide" evidence="2">
    <location>
        <begin position="1"/>
        <end position="24"/>
    </location>
</feature>
<dbReference type="EMBL" id="SIHJ01000001">
    <property type="protein sequence ID" value="TWT37655.1"/>
    <property type="molecule type" value="Genomic_DNA"/>
</dbReference>
<comment type="caution">
    <text evidence="3">The sequence shown here is derived from an EMBL/GenBank/DDBJ whole genome shotgun (WGS) entry which is preliminary data.</text>
</comment>
<feature type="region of interest" description="Disordered" evidence="1">
    <location>
        <begin position="49"/>
        <end position="70"/>
    </location>
</feature>
<name>A0A5C5VIQ4_9BACT</name>
<dbReference type="InterPro" id="IPR011446">
    <property type="entry name" value="BBP7"/>
</dbReference>
<dbReference type="Pfam" id="PF07585">
    <property type="entry name" value="BBP7"/>
    <property type="match status" value="1"/>
</dbReference>
<evidence type="ECO:0000313" key="4">
    <source>
        <dbReference type="Proteomes" id="UP000316714"/>
    </source>
</evidence>
<gene>
    <name evidence="3" type="ORF">KOR34_26130</name>
</gene>
<sequence precursor="true">MSRSAVTIVALLAFCAAGPSSSHAQQRGVVAGSSGVWINGQYFGHNPGGGRFGESEESHEPTSGDSGCRNDLAESETELVSYNEHLVAGCCDDPACGCELDLGCGDTIGCGDCVRPRKWPRVYGAVEYVYGWAKGSDSPALVTTSDNGTAQDDAGVLGLASTTTLLGGDSLNNGGQSGGRLTLGTAAGSYRNRRVEFIYSFLEDADEAFATSSDEFPILARPFFNSQSGQQDALLIGFGGLVSGGLSVDASSEFRSYELQMRQDACCYRGANMELTVGYRAAELDDGIAIRQTSLALSGPTAGATTNLEDLFSTSNTFHGGQVGFTCQLVQGRRWSYDCTVKTALGATRQKARIAGSTTVTTGGGSSTSDAGLLVQGSNAGEYSRSEFSAVSEVGLTLRYRLKKSTSLSVGYNIVFWSDVLRAAEQIDAAVNPTQIPPGTLTGDPRPAFGFASTSYWAQGFRAGLESRF</sequence>
<organism evidence="3 4">
    <name type="scientific">Posidoniimonas corsicana</name>
    <dbReference type="NCBI Taxonomy" id="1938618"/>
    <lineage>
        <taxon>Bacteria</taxon>
        <taxon>Pseudomonadati</taxon>
        <taxon>Planctomycetota</taxon>
        <taxon>Planctomycetia</taxon>
        <taxon>Pirellulales</taxon>
        <taxon>Lacipirellulaceae</taxon>
        <taxon>Posidoniimonas</taxon>
    </lineage>
</organism>
<protein>
    <submittedName>
        <fullName evidence="3">Uncharacterized protein</fullName>
    </submittedName>
</protein>
<dbReference type="Proteomes" id="UP000316714">
    <property type="component" value="Unassembled WGS sequence"/>
</dbReference>
<evidence type="ECO:0000313" key="3">
    <source>
        <dbReference type="EMBL" id="TWT37655.1"/>
    </source>
</evidence>
<evidence type="ECO:0000256" key="2">
    <source>
        <dbReference type="SAM" id="SignalP"/>
    </source>
</evidence>
<reference evidence="3 4" key="1">
    <citation type="submission" date="2019-02" db="EMBL/GenBank/DDBJ databases">
        <title>Deep-cultivation of Planctomycetes and their phenomic and genomic characterization uncovers novel biology.</title>
        <authorList>
            <person name="Wiegand S."/>
            <person name="Jogler M."/>
            <person name="Boedeker C."/>
            <person name="Pinto D."/>
            <person name="Vollmers J."/>
            <person name="Rivas-Marin E."/>
            <person name="Kohn T."/>
            <person name="Peeters S.H."/>
            <person name="Heuer A."/>
            <person name="Rast P."/>
            <person name="Oberbeckmann S."/>
            <person name="Bunk B."/>
            <person name="Jeske O."/>
            <person name="Meyerdierks A."/>
            <person name="Storesund J.E."/>
            <person name="Kallscheuer N."/>
            <person name="Luecker S."/>
            <person name="Lage O.M."/>
            <person name="Pohl T."/>
            <person name="Merkel B.J."/>
            <person name="Hornburger P."/>
            <person name="Mueller R.-W."/>
            <person name="Bruemmer F."/>
            <person name="Labrenz M."/>
            <person name="Spormann A.M."/>
            <person name="Op Den Camp H."/>
            <person name="Overmann J."/>
            <person name="Amann R."/>
            <person name="Jetten M.S.M."/>
            <person name="Mascher T."/>
            <person name="Medema M.H."/>
            <person name="Devos D.P."/>
            <person name="Kaster A.-K."/>
            <person name="Ovreas L."/>
            <person name="Rohde M."/>
            <person name="Galperin M.Y."/>
            <person name="Jogler C."/>
        </authorList>
    </citation>
    <scope>NUCLEOTIDE SEQUENCE [LARGE SCALE GENOMIC DNA]</scope>
    <source>
        <strain evidence="3 4">KOR34</strain>
    </source>
</reference>
<accession>A0A5C5VIQ4</accession>
<dbReference type="RefSeq" id="WP_197531373.1">
    <property type="nucleotide sequence ID" value="NZ_SIHJ01000001.1"/>
</dbReference>